<keyword evidence="2" id="KW-0812">Transmembrane</keyword>
<feature type="compositionally biased region" description="Basic and acidic residues" evidence="1">
    <location>
        <begin position="1"/>
        <end position="14"/>
    </location>
</feature>
<feature type="transmembrane region" description="Helical" evidence="2">
    <location>
        <begin position="335"/>
        <end position="355"/>
    </location>
</feature>
<name>A0A2N5IZS3_9BIFI</name>
<organism evidence="4 5">
    <name type="scientific">Bifidobacterium anseris</name>
    <dbReference type="NCBI Taxonomy" id="2020963"/>
    <lineage>
        <taxon>Bacteria</taxon>
        <taxon>Bacillati</taxon>
        <taxon>Actinomycetota</taxon>
        <taxon>Actinomycetes</taxon>
        <taxon>Bifidobacteriales</taxon>
        <taxon>Bifidobacteriaceae</taxon>
        <taxon>Bifidobacterium</taxon>
    </lineage>
</organism>
<comment type="caution">
    <text evidence="4">The sequence shown here is derived from an EMBL/GenBank/DDBJ whole genome shotgun (WGS) entry which is preliminary data.</text>
</comment>
<sequence>MTGREVGKTEDPMKGRHRSARTTKTRRNSSVELLRLVSMLMVVGYHYVYVGGGGWLARQPMSIAKLVYQFVYMGGGWVANFMFFAMSVWFLMDREHTLTSGLRRVWILERQLLFWSIILLAVTLVLHHEGVYVGDGLAMTAVRSVFPLSTNLWWYASAYALFLVLLPFLNDGLRRLSKRRHGQLAAVCLVVWGVGGLVPHVEFGLTDASVFVFIYWYALITYYRWHMRELDVRSCWALIGAGIGIELMYLLAANAIFMATGRMAGMQMFIFDHWRLPSMMIGAGILLLVLRCRFHSVFVNVLAASAFGVYLIHFYPPIFRCWTTYLPLPKIFGSAHPIISGALVILMVFTVCLMLDLLRQGLFRLTVDRHRGAWFDRLAAAVRGRRVRRRTAPEGGAVDSTE</sequence>
<dbReference type="Pfam" id="PF01757">
    <property type="entry name" value="Acyl_transf_3"/>
    <property type="match status" value="1"/>
</dbReference>
<protein>
    <submittedName>
        <fullName evidence="4">Proline symporter</fullName>
    </submittedName>
</protein>
<proteinExistence type="predicted"/>
<feature type="transmembrane region" description="Helical" evidence="2">
    <location>
        <begin position="204"/>
        <end position="223"/>
    </location>
</feature>
<feature type="domain" description="Acyltransferase 3" evidence="3">
    <location>
        <begin position="29"/>
        <end position="355"/>
    </location>
</feature>
<dbReference type="AlphaFoldDB" id="A0A2N5IZS3"/>
<feature type="transmembrane region" description="Helical" evidence="2">
    <location>
        <begin position="297"/>
        <end position="315"/>
    </location>
</feature>
<feature type="compositionally biased region" description="Basic residues" evidence="1">
    <location>
        <begin position="15"/>
        <end position="26"/>
    </location>
</feature>
<evidence type="ECO:0000256" key="1">
    <source>
        <dbReference type="SAM" id="MobiDB-lite"/>
    </source>
</evidence>
<dbReference type="InterPro" id="IPR002656">
    <property type="entry name" value="Acyl_transf_3_dom"/>
</dbReference>
<dbReference type="Proteomes" id="UP000234935">
    <property type="component" value="Unassembled WGS sequence"/>
</dbReference>
<evidence type="ECO:0000313" key="5">
    <source>
        <dbReference type="Proteomes" id="UP000234935"/>
    </source>
</evidence>
<feature type="transmembrane region" description="Helical" evidence="2">
    <location>
        <begin position="181"/>
        <end position="198"/>
    </location>
</feature>
<feature type="transmembrane region" description="Helical" evidence="2">
    <location>
        <begin position="152"/>
        <end position="169"/>
    </location>
</feature>
<reference evidence="4 5" key="1">
    <citation type="submission" date="2017-07" db="EMBL/GenBank/DDBJ databases">
        <title>Bifidobacterium novel species.</title>
        <authorList>
            <person name="Lugli G.A."/>
            <person name="Milani C."/>
            <person name="Duranti S."/>
            <person name="Mangifesta M."/>
        </authorList>
    </citation>
    <scope>NUCLEOTIDE SEQUENCE [LARGE SCALE GENOMIC DNA]</scope>
    <source>
        <strain evidence="5">Goo31D</strain>
    </source>
</reference>
<evidence type="ECO:0000313" key="4">
    <source>
        <dbReference type="EMBL" id="PLS27455.1"/>
    </source>
</evidence>
<gene>
    <name evidence="4" type="ORF">CGZ88_0982</name>
</gene>
<evidence type="ECO:0000256" key="2">
    <source>
        <dbReference type="SAM" id="Phobius"/>
    </source>
</evidence>
<feature type="transmembrane region" description="Helical" evidence="2">
    <location>
        <begin position="235"/>
        <end position="261"/>
    </location>
</feature>
<accession>A0A2N5IZS3</accession>
<keyword evidence="2" id="KW-1133">Transmembrane helix</keyword>
<feature type="transmembrane region" description="Helical" evidence="2">
    <location>
        <begin position="33"/>
        <end position="50"/>
    </location>
</feature>
<keyword evidence="2" id="KW-0472">Membrane</keyword>
<keyword evidence="5" id="KW-1185">Reference proteome</keyword>
<dbReference type="EMBL" id="NMYC01000003">
    <property type="protein sequence ID" value="PLS27455.1"/>
    <property type="molecule type" value="Genomic_DNA"/>
</dbReference>
<dbReference type="OrthoDB" id="3240454at2"/>
<feature type="region of interest" description="Disordered" evidence="1">
    <location>
        <begin position="1"/>
        <end position="26"/>
    </location>
</feature>
<feature type="transmembrane region" description="Helical" evidence="2">
    <location>
        <begin position="112"/>
        <end position="132"/>
    </location>
</feature>
<feature type="transmembrane region" description="Helical" evidence="2">
    <location>
        <begin position="70"/>
        <end position="91"/>
    </location>
</feature>
<evidence type="ECO:0000259" key="3">
    <source>
        <dbReference type="Pfam" id="PF01757"/>
    </source>
</evidence>
<dbReference type="RefSeq" id="WP_101671280.1">
    <property type="nucleotide sequence ID" value="NZ_NMYC01000003.1"/>
</dbReference>
<dbReference type="GO" id="GO:0016747">
    <property type="term" value="F:acyltransferase activity, transferring groups other than amino-acyl groups"/>
    <property type="evidence" value="ECO:0007669"/>
    <property type="project" value="InterPro"/>
</dbReference>
<feature type="transmembrane region" description="Helical" evidence="2">
    <location>
        <begin position="273"/>
        <end position="290"/>
    </location>
</feature>